<organism evidence="1 2">
    <name type="scientific">Deinococcus roseus</name>
    <dbReference type="NCBI Taxonomy" id="392414"/>
    <lineage>
        <taxon>Bacteria</taxon>
        <taxon>Thermotogati</taxon>
        <taxon>Deinococcota</taxon>
        <taxon>Deinococci</taxon>
        <taxon>Deinococcales</taxon>
        <taxon>Deinococcaceae</taxon>
        <taxon>Deinococcus</taxon>
    </lineage>
</organism>
<dbReference type="SUPFAM" id="SSF53383">
    <property type="entry name" value="PLP-dependent transferases"/>
    <property type="match status" value="1"/>
</dbReference>
<dbReference type="Proteomes" id="UP000632222">
    <property type="component" value="Unassembled WGS sequence"/>
</dbReference>
<keyword evidence="2" id="KW-1185">Reference proteome</keyword>
<reference evidence="2" key="1">
    <citation type="journal article" date="2019" name="Int. J. Syst. Evol. Microbiol.">
        <title>The Global Catalogue of Microorganisms (GCM) 10K type strain sequencing project: providing services to taxonomists for standard genome sequencing and annotation.</title>
        <authorList>
            <consortium name="The Broad Institute Genomics Platform"/>
            <consortium name="The Broad Institute Genome Sequencing Center for Infectious Disease"/>
            <person name="Wu L."/>
            <person name="Ma J."/>
        </authorList>
    </citation>
    <scope>NUCLEOTIDE SEQUENCE [LARGE SCALE GENOMIC DNA]</scope>
    <source>
        <strain evidence="2">JCM 14370</strain>
    </source>
</reference>
<comment type="caution">
    <text evidence="1">The sequence shown here is derived from an EMBL/GenBank/DDBJ whole genome shotgun (WGS) entry which is preliminary data.</text>
</comment>
<dbReference type="InterPro" id="IPR015424">
    <property type="entry name" value="PyrdxlP-dep_Trfase"/>
</dbReference>
<accession>A0ABQ2CZ60</accession>
<dbReference type="Gene3D" id="3.90.1150.10">
    <property type="entry name" value="Aspartate Aminotransferase, domain 1"/>
    <property type="match status" value="1"/>
</dbReference>
<protein>
    <recommendedName>
        <fullName evidence="3">Aminotransferase class I/classII domain-containing protein</fullName>
    </recommendedName>
</protein>
<evidence type="ECO:0008006" key="3">
    <source>
        <dbReference type="Google" id="ProtNLM"/>
    </source>
</evidence>
<proteinExistence type="predicted"/>
<gene>
    <name evidence="1" type="ORF">GCM10008938_21970</name>
</gene>
<name>A0ABQ2CZ60_9DEIO</name>
<evidence type="ECO:0000313" key="2">
    <source>
        <dbReference type="Proteomes" id="UP000632222"/>
    </source>
</evidence>
<evidence type="ECO:0000313" key="1">
    <source>
        <dbReference type="EMBL" id="GGJ35487.1"/>
    </source>
</evidence>
<sequence>MAFVEQASRVGVQISAGRGYFPAEAGGSHLRLSYAAASPGVIEEGVQRLGSLF</sequence>
<dbReference type="EMBL" id="BMOD01000007">
    <property type="protein sequence ID" value="GGJ35487.1"/>
    <property type="molecule type" value="Genomic_DNA"/>
</dbReference>
<dbReference type="InterPro" id="IPR015422">
    <property type="entry name" value="PyrdxlP-dep_Trfase_small"/>
</dbReference>